<evidence type="ECO:0000256" key="8">
    <source>
        <dbReference type="ARBA" id="ARBA00023034"/>
    </source>
</evidence>
<proteinExistence type="inferred from homology"/>
<dbReference type="OrthoDB" id="5512589at2759"/>
<organism evidence="10 11">
    <name type="scientific">Tropilaelaps mercedesae</name>
    <dbReference type="NCBI Taxonomy" id="418985"/>
    <lineage>
        <taxon>Eukaryota</taxon>
        <taxon>Metazoa</taxon>
        <taxon>Ecdysozoa</taxon>
        <taxon>Arthropoda</taxon>
        <taxon>Chelicerata</taxon>
        <taxon>Arachnida</taxon>
        <taxon>Acari</taxon>
        <taxon>Parasitiformes</taxon>
        <taxon>Mesostigmata</taxon>
        <taxon>Gamasina</taxon>
        <taxon>Dermanyssoidea</taxon>
        <taxon>Laelapidae</taxon>
        <taxon>Tropilaelaps</taxon>
    </lineage>
</organism>
<evidence type="ECO:0000256" key="9">
    <source>
        <dbReference type="ARBA" id="ARBA00023136"/>
    </source>
</evidence>
<dbReference type="Pfam" id="PF01762">
    <property type="entry name" value="Galactosyl_T"/>
    <property type="match status" value="1"/>
</dbReference>
<reference evidence="10 11" key="1">
    <citation type="journal article" date="2017" name="Gigascience">
        <title>Draft genome of the honey bee ectoparasitic mite, Tropilaelaps mercedesae, is shaped by the parasitic life history.</title>
        <authorList>
            <person name="Dong X."/>
            <person name="Armstrong S.D."/>
            <person name="Xia D."/>
            <person name="Makepeace B.L."/>
            <person name="Darby A.C."/>
            <person name="Kadowaki T."/>
        </authorList>
    </citation>
    <scope>NUCLEOTIDE SEQUENCE [LARGE SCALE GENOMIC DNA]</scope>
    <source>
        <strain evidence="10">Wuxi-XJTLU</strain>
    </source>
</reference>
<evidence type="ECO:0000256" key="7">
    <source>
        <dbReference type="ARBA" id="ARBA00022989"/>
    </source>
</evidence>
<evidence type="ECO:0000256" key="3">
    <source>
        <dbReference type="ARBA" id="ARBA00022676"/>
    </source>
</evidence>
<keyword evidence="11" id="KW-1185">Reference proteome</keyword>
<dbReference type="InterPro" id="IPR002659">
    <property type="entry name" value="Glyco_trans_31"/>
</dbReference>
<comment type="caution">
    <text evidence="10">The sequence shown here is derived from an EMBL/GenBank/DDBJ whole genome shotgun (WGS) entry which is preliminary data.</text>
</comment>
<keyword evidence="7" id="KW-1133">Transmembrane helix</keyword>
<comment type="subcellular location">
    <subcellularLocation>
        <location evidence="1">Golgi apparatus membrane</location>
        <topology evidence="1">Single-pass type II membrane protein</topology>
    </subcellularLocation>
</comment>
<keyword evidence="5" id="KW-0812">Transmembrane</keyword>
<evidence type="ECO:0000313" key="10">
    <source>
        <dbReference type="EMBL" id="OQR69872.1"/>
    </source>
</evidence>
<dbReference type="STRING" id="418985.A0A1V9X968"/>
<name>A0A1V9X968_9ACAR</name>
<keyword evidence="3" id="KW-0328">Glycosyltransferase</keyword>
<accession>A0A1V9X968</accession>
<evidence type="ECO:0000313" key="11">
    <source>
        <dbReference type="Proteomes" id="UP000192247"/>
    </source>
</evidence>
<keyword evidence="8" id="KW-0333">Golgi apparatus</keyword>
<dbReference type="GO" id="GO:0016758">
    <property type="term" value="F:hexosyltransferase activity"/>
    <property type="evidence" value="ECO:0007669"/>
    <property type="project" value="InterPro"/>
</dbReference>
<keyword evidence="4" id="KW-0808">Transferase</keyword>
<dbReference type="GO" id="GO:0000139">
    <property type="term" value="C:Golgi membrane"/>
    <property type="evidence" value="ECO:0007669"/>
    <property type="project" value="UniProtKB-SubCell"/>
</dbReference>
<evidence type="ECO:0000256" key="2">
    <source>
        <dbReference type="ARBA" id="ARBA00008661"/>
    </source>
</evidence>
<dbReference type="Proteomes" id="UP000192247">
    <property type="component" value="Unassembled WGS sequence"/>
</dbReference>
<sequence>MSGCSVWGLTVEEYFPNFFPPYLLGVCYVFTEEALNQIHDHLFDSPFLFLEDVYITGITAGRAGITRYQMPEGLTINDQSANTVPNSAKNLFAQSDCNLGAQRGFWSAVNKYES</sequence>
<keyword evidence="9" id="KW-0472">Membrane</keyword>
<dbReference type="InParanoid" id="A0A1V9X968"/>
<evidence type="ECO:0000256" key="1">
    <source>
        <dbReference type="ARBA" id="ARBA00004323"/>
    </source>
</evidence>
<protein>
    <submittedName>
        <fullName evidence="10">Beta-1</fullName>
    </submittedName>
</protein>
<keyword evidence="6" id="KW-0735">Signal-anchor</keyword>
<dbReference type="EMBL" id="MNPL01019545">
    <property type="protein sequence ID" value="OQR69872.1"/>
    <property type="molecule type" value="Genomic_DNA"/>
</dbReference>
<gene>
    <name evidence="10" type="ORF">BIW11_04273</name>
</gene>
<comment type="similarity">
    <text evidence="2">Belongs to the glycosyltransferase 31 family.</text>
</comment>
<evidence type="ECO:0000256" key="4">
    <source>
        <dbReference type="ARBA" id="ARBA00022679"/>
    </source>
</evidence>
<evidence type="ECO:0000256" key="5">
    <source>
        <dbReference type="ARBA" id="ARBA00022692"/>
    </source>
</evidence>
<evidence type="ECO:0000256" key="6">
    <source>
        <dbReference type="ARBA" id="ARBA00022968"/>
    </source>
</evidence>
<dbReference type="AlphaFoldDB" id="A0A1V9X968"/>